<comment type="function">
    <text evidence="1">Broad specificity carboxypetidase that releases amino acids sequentially from the C-terminus, including neutral, aromatic, polar and basic residues.</text>
</comment>
<comment type="catalytic activity">
    <reaction evidence="1">
        <text>Release of a C-terminal amino acid with broad specificity, except for -Pro.</text>
        <dbReference type="EC" id="3.4.17.19"/>
    </reaction>
</comment>
<reference evidence="4 5" key="2">
    <citation type="journal article" date="2012" name="Stand. Genomic Sci.">
        <title>Complete genome sequence of the termite hindgut bacterium Spirochaeta coccoides type strain (SPN1(T)), reclassification in the genus Sphaerochaeta as Sphaerochaeta coccoides comb. nov. and emendations of the family Spirochaetaceae and the genus Sphaerochaeta.</title>
        <authorList>
            <person name="Abt B."/>
            <person name="Han C."/>
            <person name="Scheuner C."/>
            <person name="Lu M."/>
            <person name="Lapidus A."/>
            <person name="Nolan M."/>
            <person name="Lucas S."/>
            <person name="Hammon N."/>
            <person name="Deshpande S."/>
            <person name="Cheng J.F."/>
            <person name="Tapia R."/>
            <person name="Goodwin L.A."/>
            <person name="Pitluck S."/>
            <person name="Liolios K."/>
            <person name="Pagani I."/>
            <person name="Ivanova N."/>
            <person name="Mavromatis K."/>
            <person name="Mikhailova N."/>
            <person name="Huntemann M."/>
            <person name="Pati A."/>
            <person name="Chen A."/>
            <person name="Palaniappan K."/>
            <person name="Land M."/>
            <person name="Hauser L."/>
            <person name="Brambilla E.M."/>
            <person name="Rohde M."/>
            <person name="Spring S."/>
            <person name="Gronow S."/>
            <person name="Goker M."/>
            <person name="Woyke T."/>
            <person name="Bristow J."/>
            <person name="Eisen J.A."/>
            <person name="Markowitz V."/>
            <person name="Hugenholtz P."/>
            <person name="Kyrpides N.C."/>
            <person name="Klenk H.P."/>
            <person name="Detter J.C."/>
        </authorList>
    </citation>
    <scope>NUCLEOTIDE SEQUENCE [LARGE SCALE GENOMIC DNA]</scope>
    <source>
        <strain evidence="5">ATCC BAA-1237 / DSM 17374 / SPN1</strain>
    </source>
</reference>
<keyword evidence="5" id="KW-1185">Reference proteome</keyword>
<keyword evidence="1 2" id="KW-0479">Metal-binding</keyword>
<keyword evidence="1 4" id="KW-0378">Hydrolase</keyword>
<dbReference type="PROSITE" id="PS52034">
    <property type="entry name" value="PEPTIDASE_M32"/>
    <property type="match status" value="1"/>
</dbReference>
<dbReference type="SUPFAM" id="SSF55486">
    <property type="entry name" value="Metalloproteases ('zincins'), catalytic domain"/>
    <property type="match status" value="1"/>
</dbReference>
<dbReference type="PANTHER" id="PTHR34217:SF1">
    <property type="entry name" value="CARBOXYPEPTIDASE 1"/>
    <property type="match status" value="1"/>
</dbReference>
<feature type="binding site" evidence="2">
    <location>
        <position position="273"/>
    </location>
    <ligand>
        <name>Zn(2+)</name>
        <dbReference type="ChEBI" id="CHEBI:29105"/>
        <note>catalytic</note>
    </ligand>
</feature>
<gene>
    <name evidence="4" type="ordered locus">Spico_0220</name>
</gene>
<dbReference type="EMBL" id="CP002659">
    <property type="protein sequence ID" value="AEC01454.1"/>
    <property type="molecule type" value="Genomic_DNA"/>
</dbReference>
<reference evidence="5" key="1">
    <citation type="submission" date="2011-04" db="EMBL/GenBank/DDBJ databases">
        <title>The complete genome of Spirochaeta coccoides DSM 17374.</title>
        <authorList>
            <person name="Lucas S."/>
            <person name="Copeland A."/>
            <person name="Lapidus A."/>
            <person name="Bruce D."/>
            <person name="Goodwin L."/>
            <person name="Pitluck S."/>
            <person name="Peters L."/>
            <person name="Kyrpides N."/>
            <person name="Mavromatis K."/>
            <person name="Pagani I."/>
            <person name="Ivanova N."/>
            <person name="Ovchinnikova G."/>
            <person name="Lu M."/>
            <person name="Detter J.C."/>
            <person name="Tapia R."/>
            <person name="Han C."/>
            <person name="Land M."/>
            <person name="Hauser L."/>
            <person name="Markowitz V."/>
            <person name="Cheng J.-F."/>
            <person name="Hugenholtz P."/>
            <person name="Woyke T."/>
            <person name="Wu D."/>
            <person name="Spring S."/>
            <person name="Schroeder M."/>
            <person name="Brambilla E."/>
            <person name="Klenk H.-P."/>
            <person name="Eisen J.A."/>
        </authorList>
    </citation>
    <scope>NUCLEOTIDE SEQUENCE [LARGE SCALE GENOMIC DNA]</scope>
    <source>
        <strain evidence="5">ATCC BAA-1237 / DSM 17374 / SPN1</strain>
    </source>
</reference>
<feature type="active site" description="Proton donor/acceptor" evidence="3">
    <location>
        <position position="274"/>
    </location>
</feature>
<organism evidence="4 5">
    <name type="scientific">Parasphaerochaeta coccoides (strain ATCC BAA-1237 / DSM 17374 / SPN1)</name>
    <name type="common">Sphaerochaeta coccoides</name>
    <dbReference type="NCBI Taxonomy" id="760011"/>
    <lineage>
        <taxon>Bacteria</taxon>
        <taxon>Pseudomonadati</taxon>
        <taxon>Spirochaetota</taxon>
        <taxon>Spirochaetia</taxon>
        <taxon>Spirochaetales</taxon>
        <taxon>Sphaerochaetaceae</taxon>
        <taxon>Parasphaerochaeta</taxon>
    </lineage>
</organism>
<feature type="binding site" evidence="2">
    <location>
        <position position="304"/>
    </location>
    <ligand>
        <name>Zn(2+)</name>
        <dbReference type="ChEBI" id="CHEBI:29105"/>
        <note>catalytic</note>
    </ligand>
</feature>
<dbReference type="InterPro" id="IPR001333">
    <property type="entry name" value="Peptidase_M32_Taq"/>
</dbReference>
<dbReference type="Proteomes" id="UP000007939">
    <property type="component" value="Chromosome"/>
</dbReference>
<dbReference type="CDD" id="cd06460">
    <property type="entry name" value="M32_Taq"/>
    <property type="match status" value="1"/>
</dbReference>
<dbReference type="AlphaFoldDB" id="F4GKP5"/>
<keyword evidence="1 4" id="KW-0121">Carboxypeptidase</keyword>
<dbReference type="EC" id="3.4.17.19" evidence="1"/>
<evidence type="ECO:0000313" key="5">
    <source>
        <dbReference type="Proteomes" id="UP000007939"/>
    </source>
</evidence>
<keyword evidence="1" id="KW-0645">Protease</keyword>
<protein>
    <recommendedName>
        <fullName evidence="1">Metal-dependent carboxypeptidase</fullName>
        <ecNumber evidence="1">3.4.17.19</ecNumber>
    </recommendedName>
</protein>
<evidence type="ECO:0000313" key="4">
    <source>
        <dbReference type="EMBL" id="AEC01454.1"/>
    </source>
</evidence>
<evidence type="ECO:0000256" key="2">
    <source>
        <dbReference type="PIRSR" id="PIRSR006615-1"/>
    </source>
</evidence>
<sequence>MTREEALVLLEEMDREITRISHITAILGWDLQVGGMPSAAARDRGEQIGWLETQAHAVSAGKQMEEVLTVLGASPDQPSGNPFLDDRSAALVRLRYDAWKKSHALSPDYIRRNAVAVGMAQVAWQKAREQDDWAAFKPHLELNVSLARERAALYGSGDGSPLYDALLDIYEPGMTSVRVDEIFASMESHLRSLLNRISGKPVPRQDFLHQNYPVDVQERFSRKVLADMGFDFSRGLTGLSAHPFTTTLGSHDIRITTNYKDKSVAEPLFSTIHEGGHALYEQAASNDMTSGTSLAGGASLALHESQSRLWENIIARSPAFWTHYYPVFTTLFPHETEGISRDDFVRAINVVRPSLIRTASDEVTYGLHIILRYTLEKALISGELGVDDLPSAWNDGMERLLGVRPRNAAQGVLQDIHWAGGDFGYFPTYALGNLYGAQFWYAMRRDMGAEAVDHGIERGDLSLVREWLKNNILRHGSIYTARTLVEKVTGSPLDAVWFARYLDEKYTALYDL</sequence>
<evidence type="ECO:0000256" key="3">
    <source>
        <dbReference type="PIRSR" id="PIRSR006615-2"/>
    </source>
</evidence>
<feature type="binding site" evidence="2">
    <location>
        <position position="277"/>
    </location>
    <ligand>
        <name>Zn(2+)</name>
        <dbReference type="ChEBI" id="CHEBI:29105"/>
        <note>catalytic</note>
    </ligand>
</feature>
<accession>F4GKP5</accession>
<dbReference type="PIRSF" id="PIRSF006615">
    <property type="entry name" value="Zn_crbxpep_Taq"/>
    <property type="match status" value="1"/>
</dbReference>
<dbReference type="PRINTS" id="PR00998">
    <property type="entry name" value="CRBOXYPTASET"/>
</dbReference>
<dbReference type="HOGENOM" id="CLU_032916_1_1_12"/>
<proteinExistence type="inferred from homology"/>
<evidence type="ECO:0000256" key="1">
    <source>
        <dbReference type="PIRNR" id="PIRNR006615"/>
    </source>
</evidence>
<comment type="cofactor">
    <cofactor evidence="2">
        <name>Zn(2+)</name>
        <dbReference type="ChEBI" id="CHEBI:29105"/>
    </cofactor>
    <text evidence="2">Binds 1 zinc ion per subunit.</text>
</comment>
<keyword evidence="2" id="KW-0862">Zinc</keyword>
<name>F4GKP5_PARC1</name>
<dbReference type="KEGG" id="scc:Spico_0220"/>
<dbReference type="OrthoDB" id="9772308at2"/>
<dbReference type="PANTHER" id="PTHR34217">
    <property type="entry name" value="METAL-DEPENDENT CARBOXYPEPTIDASE"/>
    <property type="match status" value="1"/>
</dbReference>
<keyword evidence="1" id="KW-0482">Metalloprotease</keyword>
<dbReference type="STRING" id="760011.Spico_0220"/>
<dbReference type="GO" id="GO:0046872">
    <property type="term" value="F:metal ion binding"/>
    <property type="evidence" value="ECO:0007669"/>
    <property type="project" value="UniProtKB-KW"/>
</dbReference>
<comment type="similarity">
    <text evidence="1">Belongs to the peptidase M32 family.</text>
</comment>
<dbReference type="RefSeq" id="WP_013738850.1">
    <property type="nucleotide sequence ID" value="NC_015436.1"/>
</dbReference>
<dbReference type="GO" id="GO:0006508">
    <property type="term" value="P:proteolysis"/>
    <property type="evidence" value="ECO:0007669"/>
    <property type="project" value="UniProtKB-UniRule"/>
</dbReference>
<dbReference type="eggNOG" id="COG2317">
    <property type="taxonomic scope" value="Bacteria"/>
</dbReference>
<dbReference type="Gene3D" id="1.10.1370.30">
    <property type="match status" value="1"/>
</dbReference>
<dbReference type="GO" id="GO:0004181">
    <property type="term" value="F:metallocarboxypeptidase activity"/>
    <property type="evidence" value="ECO:0007669"/>
    <property type="project" value="UniProtKB-UniRule"/>
</dbReference>
<dbReference type="Pfam" id="PF02074">
    <property type="entry name" value="Peptidase_M32"/>
    <property type="match status" value="1"/>
</dbReference>